<feature type="compositionally biased region" description="Basic and acidic residues" evidence="2">
    <location>
        <begin position="675"/>
        <end position="698"/>
    </location>
</feature>
<gene>
    <name evidence="3" type="ORF">L201_004166</name>
</gene>
<organism evidence="3 4">
    <name type="scientific">Kwoniella dendrophila CBS 6074</name>
    <dbReference type="NCBI Taxonomy" id="1295534"/>
    <lineage>
        <taxon>Eukaryota</taxon>
        <taxon>Fungi</taxon>
        <taxon>Dikarya</taxon>
        <taxon>Basidiomycota</taxon>
        <taxon>Agaricomycotina</taxon>
        <taxon>Tremellomycetes</taxon>
        <taxon>Tremellales</taxon>
        <taxon>Cryptococcaceae</taxon>
        <taxon>Kwoniella</taxon>
    </lineage>
</organism>
<feature type="compositionally biased region" description="Low complexity" evidence="2">
    <location>
        <begin position="52"/>
        <end position="61"/>
    </location>
</feature>
<feature type="compositionally biased region" description="Acidic residues" evidence="2">
    <location>
        <begin position="242"/>
        <end position="275"/>
    </location>
</feature>
<evidence type="ECO:0000256" key="1">
    <source>
        <dbReference type="SAM" id="Coils"/>
    </source>
</evidence>
<feature type="compositionally biased region" description="Polar residues" evidence="2">
    <location>
        <begin position="782"/>
        <end position="801"/>
    </location>
</feature>
<dbReference type="GeneID" id="91094836"/>
<name>A0AAX4JUY3_9TREE</name>
<dbReference type="Pfam" id="PF08624">
    <property type="entry name" value="CRC_subunit"/>
    <property type="match status" value="1"/>
</dbReference>
<dbReference type="Proteomes" id="UP001355207">
    <property type="component" value="Chromosome 5"/>
</dbReference>
<dbReference type="RefSeq" id="XP_066076009.1">
    <property type="nucleotide sequence ID" value="XM_066219912.1"/>
</dbReference>
<feature type="compositionally biased region" description="Acidic residues" evidence="2">
    <location>
        <begin position="126"/>
        <end position="142"/>
    </location>
</feature>
<dbReference type="EMBL" id="CP144102">
    <property type="protein sequence ID" value="WWC89246.1"/>
    <property type="molecule type" value="Genomic_DNA"/>
</dbReference>
<dbReference type="InterPro" id="IPR013933">
    <property type="entry name" value="CRC_Rsc7/Swp82"/>
</dbReference>
<feature type="compositionally biased region" description="Basic residues" evidence="2">
    <location>
        <begin position="329"/>
        <end position="341"/>
    </location>
</feature>
<feature type="region of interest" description="Disordered" evidence="2">
    <location>
        <begin position="1"/>
        <end position="345"/>
    </location>
</feature>
<feature type="compositionally biased region" description="Polar residues" evidence="2">
    <location>
        <begin position="222"/>
        <end position="232"/>
    </location>
</feature>
<keyword evidence="1" id="KW-0175">Coiled coil</keyword>
<dbReference type="AlphaFoldDB" id="A0AAX4JUY3"/>
<feature type="region of interest" description="Disordered" evidence="2">
    <location>
        <begin position="675"/>
        <end position="702"/>
    </location>
</feature>
<feature type="region of interest" description="Disordered" evidence="2">
    <location>
        <begin position="782"/>
        <end position="802"/>
    </location>
</feature>
<evidence type="ECO:0000313" key="4">
    <source>
        <dbReference type="Proteomes" id="UP001355207"/>
    </source>
</evidence>
<feature type="compositionally biased region" description="Polar residues" evidence="2">
    <location>
        <begin position="11"/>
        <end position="21"/>
    </location>
</feature>
<accession>A0AAX4JUY3</accession>
<reference evidence="3 4" key="1">
    <citation type="submission" date="2024-01" db="EMBL/GenBank/DDBJ databases">
        <title>Comparative genomics of Cryptococcus and Kwoniella reveals pathogenesis evolution and contrasting modes of karyotype evolution via chromosome fusion or intercentromeric recombination.</title>
        <authorList>
            <person name="Coelho M.A."/>
            <person name="David-Palma M."/>
            <person name="Shea T."/>
            <person name="Bowers K."/>
            <person name="McGinley-Smith S."/>
            <person name="Mohammad A.W."/>
            <person name="Gnirke A."/>
            <person name="Yurkov A.M."/>
            <person name="Nowrousian M."/>
            <person name="Sun S."/>
            <person name="Cuomo C.A."/>
            <person name="Heitman J."/>
        </authorList>
    </citation>
    <scope>NUCLEOTIDE SEQUENCE [LARGE SCALE GENOMIC DNA]</scope>
    <source>
        <strain evidence="3 4">CBS 6074</strain>
    </source>
</reference>
<proteinExistence type="predicted"/>
<feature type="compositionally biased region" description="Basic residues" evidence="2">
    <location>
        <begin position="92"/>
        <end position="120"/>
    </location>
</feature>
<feature type="compositionally biased region" description="Basic and acidic residues" evidence="2">
    <location>
        <begin position="307"/>
        <end position="328"/>
    </location>
</feature>
<sequence length="870" mass="97738">MSSRTRAKRASISNASGNIAESSTSRSTRGGRRAKAEPEVEIEEGEEDSLTLGGEEALALGEIEDDNIIVDQQDPDEGEEEEEEDYEEPKSMKSRSARNVRGKGGKAKRQSIARSKSRGKAKADSAPEEAAEQEENFEDDDHAIESKPSRRLRKSVSYKEIPIEEPEDEDNGDDDEQGEDEDAEGEVEEEEEEVARKPRKRQPPVRLSSQTSNITPRKRNSRSSVMKTTPSKSAKKPIKDNNDEDVEGEDDDIEGEGEEQEEGDDDDDDDQDEDAKDTPTSRFEKIPGGSGRGGFSVKGAAAAAARARWDKVRREKIERGEDPDEPRHHTSSSRKPKRKRDHVVQDADHVEMDSTITVKGVEYKVGDDELILDDDEKGNAKVDAEGRLLGGREYKLVTFTSATRRNPEKLYTMTIDAARACGYSDSLAFLRRCPQILKLSCTAEERQLLIDIGRIAGNLKHRQVTMVSVRNVYKLMGARVVKGGKWVTDDYYEDESLEKCKEMGWEPGSLAEDEDLINQQQNNNSELNKLNSLLNESGLYNQGGLGNNQGERGGGGVGGGKYIYSLTPFYTIGGITTQFGLNNGFQDPFTDAGYGNKRQKLKSAGVTYENYLYLTSKESLRINQELNLIRNQHLKPIKPKNGNENDLNVWVYSKEKQTDQIPPSTNTTTTINEKKEESVESYNNHENKLLHPGLDRKRSGLSREVTRGLTEQLEEDDEKESIQPIQNDIEMNENDDTSEQVIHKDSDQPELIVEKPNQINSSFHWGLGSWSKGVVKAVYEPHTNTPHIPQNTQPTSSSSYDRLSYQPILNSSSSSQSYSNNSIKGISSVEYVFENDQEKIQNEIKDKEKQVLDAIEWEKQMRKKRRIQVV</sequence>
<evidence type="ECO:0000313" key="3">
    <source>
        <dbReference type="EMBL" id="WWC89246.1"/>
    </source>
</evidence>
<protein>
    <submittedName>
        <fullName evidence="3">Uncharacterized protein</fullName>
    </submittedName>
</protein>
<feature type="coiled-coil region" evidence="1">
    <location>
        <begin position="510"/>
        <end position="537"/>
    </location>
</feature>
<evidence type="ECO:0000256" key="2">
    <source>
        <dbReference type="SAM" id="MobiDB-lite"/>
    </source>
</evidence>
<feature type="compositionally biased region" description="Acidic residues" evidence="2">
    <location>
        <begin position="163"/>
        <end position="193"/>
    </location>
</feature>
<feature type="compositionally biased region" description="Low complexity" evidence="2">
    <location>
        <begin position="297"/>
        <end position="306"/>
    </location>
</feature>
<feature type="compositionally biased region" description="Acidic residues" evidence="2">
    <location>
        <begin position="39"/>
        <end position="49"/>
    </location>
</feature>
<feature type="compositionally biased region" description="Basic and acidic residues" evidence="2">
    <location>
        <begin position="276"/>
        <end position="285"/>
    </location>
</feature>
<keyword evidence="4" id="KW-1185">Reference proteome</keyword>
<feature type="compositionally biased region" description="Acidic residues" evidence="2">
    <location>
        <begin position="62"/>
        <end position="87"/>
    </location>
</feature>